<dbReference type="EMBL" id="JAUUTY010000007">
    <property type="protein sequence ID" value="KAK1613178.1"/>
    <property type="molecule type" value="Genomic_DNA"/>
</dbReference>
<keyword evidence="1" id="KW-0732">Signal</keyword>
<evidence type="ECO:0000313" key="4">
    <source>
        <dbReference type="Proteomes" id="UP001231189"/>
    </source>
</evidence>
<evidence type="ECO:0000259" key="2">
    <source>
        <dbReference type="SMART" id="SM00848"/>
    </source>
</evidence>
<comment type="caution">
    <text evidence="3">The sequence shown here is derived from an EMBL/GenBank/DDBJ whole genome shotgun (WGS) entry which is preliminary data.</text>
</comment>
<dbReference type="InterPro" id="IPR013201">
    <property type="entry name" value="Prot_inhib_I29"/>
</dbReference>
<dbReference type="AlphaFoldDB" id="A0AAD8R1S5"/>
<dbReference type="SMART" id="SM00848">
    <property type="entry name" value="Inhibitor_I29"/>
    <property type="match status" value="2"/>
</dbReference>
<feature type="chain" id="PRO_5042118941" description="Cathepsin propeptide inhibitor domain-containing protein" evidence="1">
    <location>
        <begin position="19"/>
        <end position="228"/>
    </location>
</feature>
<accession>A0AAD8R1S5</accession>
<sequence length="228" mass="26862">MRFMVAAALLLLVSLAAAAATTTSDSSGTPYRERSEEEMRRIFTEWSANYRKTDTSAAEEERRYAFFKRRLRRFDQQNDDYPALPGWAWTNKRSEEEMRRIFTDWSAEQGISGGSEFDEGFMYDRFCHYLQRIDLHWHNAGYPAWSWDRERSEEEAQRIFVEWKARNGKTYSSIAEEEHRYATFKDALREVDRHNVGYTFGVHDSIVGISNLADLTHEEIKVVEELRA</sequence>
<name>A0AAD8R1S5_LOLMU</name>
<protein>
    <recommendedName>
        <fullName evidence="2">Cathepsin propeptide inhibitor domain-containing protein</fullName>
    </recommendedName>
</protein>
<feature type="domain" description="Cathepsin propeptide inhibitor" evidence="2">
    <location>
        <begin position="43"/>
        <end position="98"/>
    </location>
</feature>
<evidence type="ECO:0000313" key="3">
    <source>
        <dbReference type="EMBL" id="KAK1613178.1"/>
    </source>
</evidence>
<keyword evidence="4" id="KW-1185">Reference proteome</keyword>
<dbReference type="Proteomes" id="UP001231189">
    <property type="component" value="Unassembled WGS sequence"/>
</dbReference>
<reference evidence="3" key="1">
    <citation type="submission" date="2023-07" db="EMBL/GenBank/DDBJ databases">
        <title>A chromosome-level genome assembly of Lolium multiflorum.</title>
        <authorList>
            <person name="Chen Y."/>
            <person name="Copetti D."/>
            <person name="Kolliker R."/>
            <person name="Studer B."/>
        </authorList>
    </citation>
    <scope>NUCLEOTIDE SEQUENCE</scope>
    <source>
        <strain evidence="3">02402/16</strain>
        <tissue evidence="3">Leaf</tissue>
    </source>
</reference>
<dbReference type="SUPFAM" id="SSF54001">
    <property type="entry name" value="Cysteine proteinases"/>
    <property type="match status" value="1"/>
</dbReference>
<feature type="signal peptide" evidence="1">
    <location>
        <begin position="1"/>
        <end position="18"/>
    </location>
</feature>
<proteinExistence type="predicted"/>
<organism evidence="3 4">
    <name type="scientific">Lolium multiflorum</name>
    <name type="common">Italian ryegrass</name>
    <name type="synonym">Lolium perenne subsp. multiflorum</name>
    <dbReference type="NCBI Taxonomy" id="4521"/>
    <lineage>
        <taxon>Eukaryota</taxon>
        <taxon>Viridiplantae</taxon>
        <taxon>Streptophyta</taxon>
        <taxon>Embryophyta</taxon>
        <taxon>Tracheophyta</taxon>
        <taxon>Spermatophyta</taxon>
        <taxon>Magnoliopsida</taxon>
        <taxon>Liliopsida</taxon>
        <taxon>Poales</taxon>
        <taxon>Poaceae</taxon>
        <taxon>BOP clade</taxon>
        <taxon>Pooideae</taxon>
        <taxon>Poodae</taxon>
        <taxon>Poeae</taxon>
        <taxon>Poeae Chloroplast Group 2 (Poeae type)</taxon>
        <taxon>Loliodinae</taxon>
        <taxon>Loliinae</taxon>
        <taxon>Lolium</taxon>
    </lineage>
</organism>
<feature type="domain" description="Cathepsin propeptide inhibitor" evidence="2">
    <location>
        <begin position="160"/>
        <end position="220"/>
    </location>
</feature>
<dbReference type="Gene3D" id="1.10.287.2250">
    <property type="match status" value="2"/>
</dbReference>
<gene>
    <name evidence="3" type="ORF">QYE76_036851</name>
</gene>
<dbReference type="InterPro" id="IPR038765">
    <property type="entry name" value="Papain-like_cys_pep_sf"/>
</dbReference>
<evidence type="ECO:0000256" key="1">
    <source>
        <dbReference type="SAM" id="SignalP"/>
    </source>
</evidence>
<dbReference type="Pfam" id="PF08246">
    <property type="entry name" value="Inhibitor_I29"/>
    <property type="match status" value="1"/>
</dbReference>